<gene>
    <name evidence="2" type="ORF">PSYICH_LOCUS14831</name>
</gene>
<dbReference type="CDD" id="cd03177">
    <property type="entry name" value="GST_C_Delta_Epsilon"/>
    <property type="match status" value="1"/>
</dbReference>
<dbReference type="GO" id="GO:0004364">
    <property type="term" value="F:glutathione transferase activity"/>
    <property type="evidence" value="ECO:0007669"/>
    <property type="project" value="TreeGrafter"/>
</dbReference>
<organism evidence="2 3">
    <name type="scientific">Psylliodes chrysocephalus</name>
    <dbReference type="NCBI Taxonomy" id="3402493"/>
    <lineage>
        <taxon>Eukaryota</taxon>
        <taxon>Metazoa</taxon>
        <taxon>Ecdysozoa</taxon>
        <taxon>Arthropoda</taxon>
        <taxon>Hexapoda</taxon>
        <taxon>Insecta</taxon>
        <taxon>Pterygota</taxon>
        <taxon>Neoptera</taxon>
        <taxon>Endopterygota</taxon>
        <taxon>Coleoptera</taxon>
        <taxon>Polyphaga</taxon>
        <taxon>Cucujiformia</taxon>
        <taxon>Chrysomeloidea</taxon>
        <taxon>Chrysomelidae</taxon>
        <taxon>Galerucinae</taxon>
        <taxon>Alticini</taxon>
        <taxon>Psylliodes</taxon>
    </lineage>
</organism>
<dbReference type="EMBL" id="OV651820">
    <property type="protein sequence ID" value="CAH1113927.1"/>
    <property type="molecule type" value="Genomic_DNA"/>
</dbReference>
<dbReference type="InterPro" id="IPR036282">
    <property type="entry name" value="Glutathione-S-Trfase_C_sf"/>
</dbReference>
<sequence length="125" mass="14162">MRGLIFEGEKAIAPKLLAAIEESFTITEKFLEKSNYVAGDQLSIADFSFVTTITSWSGAFAPLSEAKFPKIAAWIKRMQQLPYYKENQHQPLFLHAVNNPSKLDSLITSERTVYVCIRYTILSKV</sequence>
<name>A0A9P0D456_9CUCU</name>
<dbReference type="OrthoDB" id="2309723at2759"/>
<protein>
    <recommendedName>
        <fullName evidence="1">GST C-terminal domain-containing protein</fullName>
    </recommendedName>
</protein>
<dbReference type="AlphaFoldDB" id="A0A9P0D456"/>
<reference evidence="2" key="1">
    <citation type="submission" date="2022-01" db="EMBL/GenBank/DDBJ databases">
        <authorList>
            <person name="King R."/>
        </authorList>
    </citation>
    <scope>NUCLEOTIDE SEQUENCE</scope>
</reference>
<dbReference type="SUPFAM" id="SSF47616">
    <property type="entry name" value="GST C-terminal domain-like"/>
    <property type="match status" value="1"/>
</dbReference>
<dbReference type="GO" id="GO:0006749">
    <property type="term" value="P:glutathione metabolic process"/>
    <property type="evidence" value="ECO:0007669"/>
    <property type="project" value="TreeGrafter"/>
</dbReference>
<dbReference type="InterPro" id="IPR010987">
    <property type="entry name" value="Glutathione-S-Trfase_C-like"/>
</dbReference>
<keyword evidence="3" id="KW-1185">Reference proteome</keyword>
<evidence type="ECO:0000259" key="1">
    <source>
        <dbReference type="PROSITE" id="PS50405"/>
    </source>
</evidence>
<dbReference type="InterPro" id="IPR004046">
    <property type="entry name" value="GST_C"/>
</dbReference>
<evidence type="ECO:0000313" key="2">
    <source>
        <dbReference type="EMBL" id="CAH1113927.1"/>
    </source>
</evidence>
<feature type="domain" description="GST C-terminal" evidence="1">
    <location>
        <begin position="1"/>
        <end position="101"/>
    </location>
</feature>
<accession>A0A9P0D456</accession>
<dbReference type="PANTHER" id="PTHR43969">
    <property type="entry name" value="GLUTATHIONE S TRANSFERASE D10, ISOFORM A-RELATED"/>
    <property type="match status" value="1"/>
</dbReference>
<evidence type="ECO:0000313" key="3">
    <source>
        <dbReference type="Proteomes" id="UP001153636"/>
    </source>
</evidence>
<dbReference type="Gene3D" id="1.20.1050.10">
    <property type="match status" value="1"/>
</dbReference>
<dbReference type="Pfam" id="PF00043">
    <property type="entry name" value="GST_C"/>
    <property type="match status" value="1"/>
</dbReference>
<dbReference type="PANTHER" id="PTHR43969:SF4">
    <property type="entry name" value="FI01423P-RELATED"/>
    <property type="match status" value="1"/>
</dbReference>
<dbReference type="Proteomes" id="UP001153636">
    <property type="component" value="Chromosome 8"/>
</dbReference>
<dbReference type="PROSITE" id="PS50405">
    <property type="entry name" value="GST_CTER"/>
    <property type="match status" value="1"/>
</dbReference>
<proteinExistence type="predicted"/>